<keyword evidence="12" id="KW-1185">Reference proteome</keyword>
<comment type="catalytic activity">
    <reaction evidence="7">
        <text>ATP + H2O = ADP + phosphate + H(+)</text>
        <dbReference type="Rhea" id="RHEA:13065"/>
        <dbReference type="ChEBI" id="CHEBI:15377"/>
        <dbReference type="ChEBI" id="CHEBI:15378"/>
        <dbReference type="ChEBI" id="CHEBI:30616"/>
        <dbReference type="ChEBI" id="CHEBI:43474"/>
        <dbReference type="ChEBI" id="CHEBI:456216"/>
        <dbReference type="EC" id="3.6.4.13"/>
    </reaction>
</comment>
<feature type="domain" description="Helicase ATP-binding" evidence="10">
    <location>
        <begin position="320"/>
        <end position="407"/>
    </location>
</feature>
<evidence type="ECO:0000256" key="3">
    <source>
        <dbReference type="ARBA" id="ARBA00022741"/>
    </source>
</evidence>
<keyword evidence="5" id="KW-0347">Helicase</keyword>
<keyword evidence="4" id="KW-0378">Hydrolase</keyword>
<dbReference type="PANTHER" id="PTHR47958">
    <property type="entry name" value="ATP-DEPENDENT RNA HELICASE DBP3"/>
    <property type="match status" value="1"/>
</dbReference>
<dbReference type="GO" id="GO:0006397">
    <property type="term" value="P:mRNA processing"/>
    <property type="evidence" value="ECO:0007669"/>
    <property type="project" value="UniProtKB-KW"/>
</dbReference>
<dbReference type="InterPro" id="IPR014014">
    <property type="entry name" value="RNA_helicase_DEAD_Q_motif"/>
</dbReference>
<evidence type="ECO:0000259" key="10">
    <source>
        <dbReference type="PROSITE" id="PS51192"/>
    </source>
</evidence>
<sequence length="407" mass="48587">LQPKFLTRVEREALALKKREEQVAKQREAQKALLEKRKAFIQDAKRTEKERDREREKERKDRERERERDREKDADREKDRERGRRSRSRDREGRRSRSRERRSRSRERRSRSRERRSRSREKRQDTEKNDRNGETKDERETDKDLEKLNEAIRGQREKRKRGRRLHERKFIFDWDAGEDTSNDYNKLYQNRHEVQFFGRGSIAGMDVNAQKKQKSEFYANLMEKRRTKEEKQQEELRLAGVKKKEKKEAFDNRHWTQKSLDQMTERDWRIFREDFNISIKGGRVPKPLRNWEEAGLPSEVFDVIMKIGYKEPTPIQRQAIPIGLQNRDIIGVAETGSGKTAAFLIPLLGPYAIIMAPTRELAQQIEEETVKFGQLLGIRTVSVIGGASREEQGLKLRLGVEVHYLFI</sequence>
<dbReference type="Proteomes" id="UP000050640">
    <property type="component" value="Unplaced"/>
</dbReference>
<keyword evidence="6" id="KW-0067">ATP-binding</keyword>
<organism evidence="12 13">
    <name type="scientific">Elaeophora elaphi</name>
    <dbReference type="NCBI Taxonomy" id="1147741"/>
    <lineage>
        <taxon>Eukaryota</taxon>
        <taxon>Metazoa</taxon>
        <taxon>Ecdysozoa</taxon>
        <taxon>Nematoda</taxon>
        <taxon>Chromadorea</taxon>
        <taxon>Rhabditida</taxon>
        <taxon>Spirurina</taxon>
        <taxon>Spiruromorpha</taxon>
        <taxon>Filarioidea</taxon>
        <taxon>Onchocercidae</taxon>
        <taxon>Elaeophora</taxon>
    </lineage>
</organism>
<dbReference type="GO" id="GO:0003676">
    <property type="term" value="F:nucleic acid binding"/>
    <property type="evidence" value="ECO:0007669"/>
    <property type="project" value="InterPro"/>
</dbReference>
<keyword evidence="2" id="KW-0507">mRNA processing</keyword>
<evidence type="ECO:0000256" key="7">
    <source>
        <dbReference type="ARBA" id="ARBA00047984"/>
    </source>
</evidence>
<name>A0A0R3RMS4_9BILA</name>
<dbReference type="InterPro" id="IPR011545">
    <property type="entry name" value="DEAD/DEAH_box_helicase_dom"/>
</dbReference>
<dbReference type="SUPFAM" id="SSF52540">
    <property type="entry name" value="P-loop containing nucleoside triphosphate hydrolases"/>
    <property type="match status" value="1"/>
</dbReference>
<evidence type="ECO:0000313" key="13">
    <source>
        <dbReference type="WBParaSite" id="EEL_0000278401-mRNA-1"/>
    </source>
</evidence>
<evidence type="ECO:0000313" key="12">
    <source>
        <dbReference type="Proteomes" id="UP000050640"/>
    </source>
</evidence>
<evidence type="ECO:0000256" key="1">
    <source>
        <dbReference type="ARBA" id="ARBA00012552"/>
    </source>
</evidence>
<dbReference type="InterPro" id="IPR027417">
    <property type="entry name" value="P-loop_NTPase"/>
</dbReference>
<dbReference type="GO" id="GO:0005524">
    <property type="term" value="F:ATP binding"/>
    <property type="evidence" value="ECO:0007669"/>
    <property type="project" value="UniProtKB-KW"/>
</dbReference>
<dbReference type="EC" id="3.6.4.13" evidence="1"/>
<proteinExistence type="predicted"/>
<evidence type="ECO:0000256" key="9">
    <source>
        <dbReference type="SAM" id="MobiDB-lite"/>
    </source>
</evidence>
<evidence type="ECO:0000256" key="8">
    <source>
        <dbReference type="PROSITE-ProRule" id="PRU00552"/>
    </source>
</evidence>
<evidence type="ECO:0000256" key="2">
    <source>
        <dbReference type="ARBA" id="ARBA00022664"/>
    </source>
</evidence>
<feature type="short sequence motif" description="Q motif" evidence="8">
    <location>
        <begin position="289"/>
        <end position="317"/>
    </location>
</feature>
<dbReference type="PROSITE" id="PS51192">
    <property type="entry name" value="HELICASE_ATP_BIND_1"/>
    <property type="match status" value="1"/>
</dbReference>
<dbReference type="PROSITE" id="PS51195">
    <property type="entry name" value="Q_MOTIF"/>
    <property type="match status" value="1"/>
</dbReference>
<keyword evidence="3" id="KW-0547">Nucleotide-binding</keyword>
<feature type="compositionally biased region" description="Basic residues" evidence="9">
    <location>
        <begin position="96"/>
        <end position="121"/>
    </location>
</feature>
<dbReference type="GO" id="GO:0003724">
    <property type="term" value="F:RNA helicase activity"/>
    <property type="evidence" value="ECO:0007669"/>
    <property type="project" value="UniProtKB-EC"/>
</dbReference>
<protein>
    <recommendedName>
        <fullName evidence="1">RNA helicase</fullName>
        <ecNumber evidence="1">3.6.4.13</ecNumber>
    </recommendedName>
</protein>
<reference evidence="13" key="1">
    <citation type="submission" date="2017-02" db="UniProtKB">
        <authorList>
            <consortium name="WormBaseParasite"/>
        </authorList>
    </citation>
    <scope>IDENTIFICATION</scope>
</reference>
<feature type="compositionally biased region" description="Basic and acidic residues" evidence="9">
    <location>
        <begin position="35"/>
        <end position="82"/>
    </location>
</feature>
<feature type="domain" description="DEAD-box RNA helicase Q" evidence="11">
    <location>
        <begin position="289"/>
        <end position="317"/>
    </location>
</feature>
<dbReference type="Gene3D" id="3.40.50.300">
    <property type="entry name" value="P-loop containing nucleotide triphosphate hydrolases"/>
    <property type="match status" value="1"/>
</dbReference>
<evidence type="ECO:0000256" key="5">
    <source>
        <dbReference type="ARBA" id="ARBA00022806"/>
    </source>
</evidence>
<feature type="compositionally biased region" description="Basic and acidic residues" evidence="9">
    <location>
        <begin position="122"/>
        <end position="155"/>
    </location>
</feature>
<dbReference type="GO" id="GO:0016787">
    <property type="term" value="F:hydrolase activity"/>
    <property type="evidence" value="ECO:0007669"/>
    <property type="project" value="UniProtKB-KW"/>
</dbReference>
<dbReference type="InterPro" id="IPR057479">
    <property type="entry name" value="PRP28/DDX23-like_helical"/>
</dbReference>
<dbReference type="InterPro" id="IPR014001">
    <property type="entry name" value="Helicase_ATP-bd"/>
</dbReference>
<dbReference type="STRING" id="1147741.A0A0R3RMS4"/>
<evidence type="ECO:0000256" key="6">
    <source>
        <dbReference type="ARBA" id="ARBA00022840"/>
    </source>
</evidence>
<feature type="region of interest" description="Disordered" evidence="9">
    <location>
        <begin position="35"/>
        <end position="162"/>
    </location>
</feature>
<dbReference type="AlphaFoldDB" id="A0A0R3RMS4"/>
<evidence type="ECO:0000259" key="11">
    <source>
        <dbReference type="PROSITE" id="PS51195"/>
    </source>
</evidence>
<accession>A0A0R3RMS4</accession>
<evidence type="ECO:0000256" key="4">
    <source>
        <dbReference type="ARBA" id="ARBA00022801"/>
    </source>
</evidence>
<dbReference type="Pfam" id="PF25430">
    <property type="entry name" value="DDX23"/>
    <property type="match status" value="1"/>
</dbReference>
<dbReference type="Pfam" id="PF00270">
    <property type="entry name" value="DEAD"/>
    <property type="match status" value="1"/>
</dbReference>
<dbReference type="WBParaSite" id="EEL_0000278401-mRNA-1">
    <property type="protein sequence ID" value="EEL_0000278401-mRNA-1"/>
    <property type="gene ID" value="EEL_0000278401"/>
</dbReference>